<gene>
    <name evidence="1" type="ORF">CEXT_294271</name>
</gene>
<name>A0AAV4NPB4_CAEEX</name>
<keyword evidence="2" id="KW-1185">Reference proteome</keyword>
<evidence type="ECO:0000313" key="2">
    <source>
        <dbReference type="Proteomes" id="UP001054945"/>
    </source>
</evidence>
<dbReference type="EMBL" id="BPLR01021081">
    <property type="protein sequence ID" value="GIX85623.1"/>
    <property type="molecule type" value="Genomic_DNA"/>
</dbReference>
<evidence type="ECO:0000313" key="1">
    <source>
        <dbReference type="EMBL" id="GIX85623.1"/>
    </source>
</evidence>
<proteinExistence type="predicted"/>
<dbReference type="AlphaFoldDB" id="A0AAV4NPB4"/>
<accession>A0AAV4NPB4</accession>
<comment type="caution">
    <text evidence="1">The sequence shown here is derived from an EMBL/GenBank/DDBJ whole genome shotgun (WGS) entry which is preliminary data.</text>
</comment>
<protein>
    <submittedName>
        <fullName evidence="1">Uncharacterized protein</fullName>
    </submittedName>
</protein>
<dbReference type="Proteomes" id="UP001054945">
    <property type="component" value="Unassembled WGS sequence"/>
</dbReference>
<sequence>MTRLLLRPINKGISSQFSTLAFWEMDFYPSDPWLTRNTFEVAEEIQGVVITASSSKMVYRPVCEPRAERRFLFVQFQFLEKPISAQKKKIIMVNVENIPYSLVGGRVFGPFVFVFIFGHQTSTSSITESVLIYFTGVCL</sequence>
<organism evidence="1 2">
    <name type="scientific">Caerostris extrusa</name>
    <name type="common">Bark spider</name>
    <name type="synonym">Caerostris bankana</name>
    <dbReference type="NCBI Taxonomy" id="172846"/>
    <lineage>
        <taxon>Eukaryota</taxon>
        <taxon>Metazoa</taxon>
        <taxon>Ecdysozoa</taxon>
        <taxon>Arthropoda</taxon>
        <taxon>Chelicerata</taxon>
        <taxon>Arachnida</taxon>
        <taxon>Araneae</taxon>
        <taxon>Araneomorphae</taxon>
        <taxon>Entelegynae</taxon>
        <taxon>Araneoidea</taxon>
        <taxon>Araneidae</taxon>
        <taxon>Caerostris</taxon>
    </lineage>
</organism>
<reference evidence="1 2" key="1">
    <citation type="submission" date="2021-06" db="EMBL/GenBank/DDBJ databases">
        <title>Caerostris extrusa draft genome.</title>
        <authorList>
            <person name="Kono N."/>
            <person name="Arakawa K."/>
        </authorList>
    </citation>
    <scope>NUCLEOTIDE SEQUENCE [LARGE SCALE GENOMIC DNA]</scope>
</reference>